<keyword evidence="3" id="KW-0274">FAD</keyword>
<dbReference type="Pfam" id="PF01494">
    <property type="entry name" value="FAD_binding_3"/>
    <property type="match status" value="1"/>
</dbReference>
<dbReference type="PRINTS" id="PR00420">
    <property type="entry name" value="RNGMNOXGNASE"/>
</dbReference>
<keyword evidence="4" id="KW-0560">Oxidoreductase</keyword>
<reference evidence="8" key="1">
    <citation type="journal article" date="2019" name="Int. J. Syst. Evol. Microbiol.">
        <title>The Global Catalogue of Microorganisms (GCM) 10K type strain sequencing project: providing services to taxonomists for standard genome sequencing and annotation.</title>
        <authorList>
            <consortium name="The Broad Institute Genomics Platform"/>
            <consortium name="The Broad Institute Genome Sequencing Center for Infectious Disease"/>
            <person name="Wu L."/>
            <person name="Ma J."/>
        </authorList>
    </citation>
    <scope>NUCLEOTIDE SEQUENCE [LARGE SCALE GENOMIC DNA]</scope>
    <source>
        <strain evidence="8">TBRC 1826</strain>
    </source>
</reference>
<dbReference type="EMBL" id="JBHSBH010000003">
    <property type="protein sequence ID" value="MFC3994859.1"/>
    <property type="molecule type" value="Genomic_DNA"/>
</dbReference>
<dbReference type="SUPFAM" id="SSF51905">
    <property type="entry name" value="FAD/NAD(P)-binding domain"/>
    <property type="match status" value="1"/>
</dbReference>
<dbReference type="Gene3D" id="3.50.50.60">
    <property type="entry name" value="FAD/NAD(P)-binding domain"/>
    <property type="match status" value="1"/>
</dbReference>
<evidence type="ECO:0000259" key="6">
    <source>
        <dbReference type="Pfam" id="PF01494"/>
    </source>
</evidence>
<evidence type="ECO:0000256" key="4">
    <source>
        <dbReference type="ARBA" id="ARBA00023002"/>
    </source>
</evidence>
<comment type="cofactor">
    <cofactor evidence="1">
        <name>FAD</name>
        <dbReference type="ChEBI" id="CHEBI:57692"/>
    </cofactor>
</comment>
<evidence type="ECO:0000313" key="8">
    <source>
        <dbReference type="Proteomes" id="UP001595847"/>
    </source>
</evidence>
<dbReference type="InterPro" id="IPR036188">
    <property type="entry name" value="FAD/NAD-bd_sf"/>
</dbReference>
<protein>
    <submittedName>
        <fullName evidence="7">FAD-dependent monooxygenase</fullName>
    </submittedName>
</protein>
<dbReference type="InterPro" id="IPR002938">
    <property type="entry name" value="FAD-bd"/>
</dbReference>
<keyword evidence="5 7" id="KW-0503">Monooxygenase</keyword>
<evidence type="ECO:0000313" key="7">
    <source>
        <dbReference type="EMBL" id="MFC3994859.1"/>
    </source>
</evidence>
<keyword evidence="8" id="KW-1185">Reference proteome</keyword>
<dbReference type="GO" id="GO:0004497">
    <property type="term" value="F:monooxygenase activity"/>
    <property type="evidence" value="ECO:0007669"/>
    <property type="project" value="UniProtKB-KW"/>
</dbReference>
<evidence type="ECO:0000256" key="1">
    <source>
        <dbReference type="ARBA" id="ARBA00001974"/>
    </source>
</evidence>
<keyword evidence="2" id="KW-0285">Flavoprotein</keyword>
<comment type="caution">
    <text evidence="7">The sequence shown here is derived from an EMBL/GenBank/DDBJ whole genome shotgun (WGS) entry which is preliminary data.</text>
</comment>
<feature type="domain" description="FAD-binding" evidence="6">
    <location>
        <begin position="5"/>
        <end position="343"/>
    </location>
</feature>
<dbReference type="PANTHER" id="PTHR13789:SF318">
    <property type="entry name" value="GERANYLGERANYL DIPHOSPHATE REDUCTASE"/>
    <property type="match status" value="1"/>
</dbReference>
<name>A0ABV8FHR0_9ACTN</name>
<accession>A0ABV8FHR0</accession>
<dbReference type="InterPro" id="IPR050493">
    <property type="entry name" value="FAD-dep_Monooxygenase_BioMet"/>
</dbReference>
<proteinExistence type="predicted"/>
<evidence type="ECO:0000256" key="5">
    <source>
        <dbReference type="ARBA" id="ARBA00023033"/>
    </source>
</evidence>
<organism evidence="7 8">
    <name type="scientific">Nocardiopsis sediminis</name>
    <dbReference type="NCBI Taxonomy" id="1778267"/>
    <lineage>
        <taxon>Bacteria</taxon>
        <taxon>Bacillati</taxon>
        <taxon>Actinomycetota</taxon>
        <taxon>Actinomycetes</taxon>
        <taxon>Streptosporangiales</taxon>
        <taxon>Nocardiopsidaceae</taxon>
        <taxon>Nocardiopsis</taxon>
    </lineage>
</organism>
<dbReference type="Proteomes" id="UP001595847">
    <property type="component" value="Unassembled WGS sequence"/>
</dbReference>
<evidence type="ECO:0000256" key="3">
    <source>
        <dbReference type="ARBA" id="ARBA00022827"/>
    </source>
</evidence>
<dbReference type="PANTHER" id="PTHR13789">
    <property type="entry name" value="MONOOXYGENASE"/>
    <property type="match status" value="1"/>
</dbReference>
<evidence type="ECO:0000256" key="2">
    <source>
        <dbReference type="ARBA" id="ARBA00022630"/>
    </source>
</evidence>
<gene>
    <name evidence="7" type="ORF">ACFOVU_02975</name>
</gene>
<sequence>MSNTAVIVGAGIGGLVAAHALRRIGWQVSVYEQAPAIGPVGAGVGIAPNAVKALDHLGLGAALRDRGRRQDGLEIRRRRGIRLAGISGSDIERRYGAPFYALHRAELHRLLTAGLDPDTLHTGHRADRITTAEDGATVGFHTPQGPISVTVDLVVAADGVRSGLRASLFPEYPGPDYAGYTVWRGLVPAERAAPLRIPPVLSETWGRGARFGVAAIDDGRVYWFACESVPEHAVLEHGLGRLAARFRDWHDPVPALLAATPEDALMRHDVYYLRERLPGFVRGRVALLGDAAHAVTPDIGQGACLAIEDAVVLAAAIDRSGTARGLADYDAARRPRTERMARTSGRIGRIMQTRSRTAAALRDTVGAALPSSLLMRGAGAAFAWDPPADGSA</sequence>
<dbReference type="RefSeq" id="WP_378529707.1">
    <property type="nucleotide sequence ID" value="NZ_JBHSBH010000003.1"/>
</dbReference>